<proteinExistence type="predicted"/>
<accession>A0A8J2L0R6</accession>
<dbReference type="OrthoDB" id="10542015at2759"/>
<keyword evidence="2" id="KW-1185">Reference proteome</keyword>
<comment type="caution">
    <text evidence="1">The sequence shown here is derived from an EMBL/GenBank/DDBJ whole genome shotgun (WGS) entry which is preliminary data.</text>
</comment>
<gene>
    <name evidence="1" type="ORF">AFUS01_LOCUS36838</name>
</gene>
<dbReference type="EMBL" id="CAJVCH010541188">
    <property type="protein sequence ID" value="CAG7826802.1"/>
    <property type="molecule type" value="Genomic_DNA"/>
</dbReference>
<dbReference type="AlphaFoldDB" id="A0A8J2L0R6"/>
<evidence type="ECO:0000313" key="1">
    <source>
        <dbReference type="EMBL" id="CAG7826802.1"/>
    </source>
</evidence>
<sequence length="101" mass="10610">MIVLEPVNVAGWSCWAAPVTFGPKCRSNLAVLGKGFNSKAKAIWRGIGCGHKSMGATLTWGNVAAYPEIRCKGVPTGSVISTEMRGTAVEPVISTCAPNYL</sequence>
<evidence type="ECO:0000313" key="2">
    <source>
        <dbReference type="Proteomes" id="UP000708208"/>
    </source>
</evidence>
<protein>
    <submittedName>
        <fullName evidence="1">Uncharacterized protein</fullName>
    </submittedName>
</protein>
<dbReference type="Proteomes" id="UP000708208">
    <property type="component" value="Unassembled WGS sequence"/>
</dbReference>
<reference evidence="1" key="1">
    <citation type="submission" date="2021-06" db="EMBL/GenBank/DDBJ databases">
        <authorList>
            <person name="Hodson N. C."/>
            <person name="Mongue J. A."/>
            <person name="Jaron S. K."/>
        </authorList>
    </citation>
    <scope>NUCLEOTIDE SEQUENCE</scope>
</reference>
<name>A0A8J2L0R6_9HEXA</name>
<organism evidence="1 2">
    <name type="scientific">Allacma fusca</name>
    <dbReference type="NCBI Taxonomy" id="39272"/>
    <lineage>
        <taxon>Eukaryota</taxon>
        <taxon>Metazoa</taxon>
        <taxon>Ecdysozoa</taxon>
        <taxon>Arthropoda</taxon>
        <taxon>Hexapoda</taxon>
        <taxon>Collembola</taxon>
        <taxon>Symphypleona</taxon>
        <taxon>Sminthuridae</taxon>
        <taxon>Allacma</taxon>
    </lineage>
</organism>